<feature type="region of interest" description="Disordered" evidence="1">
    <location>
        <begin position="210"/>
        <end position="279"/>
    </location>
</feature>
<feature type="compositionally biased region" description="Gly residues" evidence="1">
    <location>
        <begin position="12"/>
        <end position="30"/>
    </location>
</feature>
<gene>
    <name evidence="2" type="ORF">RCC_09939</name>
</gene>
<organism evidence="2 3">
    <name type="scientific">Ramularia collo-cygni</name>
    <dbReference type="NCBI Taxonomy" id="112498"/>
    <lineage>
        <taxon>Eukaryota</taxon>
        <taxon>Fungi</taxon>
        <taxon>Dikarya</taxon>
        <taxon>Ascomycota</taxon>
        <taxon>Pezizomycotina</taxon>
        <taxon>Dothideomycetes</taxon>
        <taxon>Dothideomycetidae</taxon>
        <taxon>Mycosphaerellales</taxon>
        <taxon>Mycosphaerellaceae</taxon>
        <taxon>Ramularia</taxon>
    </lineage>
</organism>
<dbReference type="Proteomes" id="UP000225277">
    <property type="component" value="Unassembled WGS sequence"/>
</dbReference>
<proteinExistence type="predicted"/>
<dbReference type="GeneID" id="35604996"/>
<accession>A0A2D3VIS6</accession>
<evidence type="ECO:0000313" key="3">
    <source>
        <dbReference type="Proteomes" id="UP000225277"/>
    </source>
</evidence>
<feature type="compositionally biased region" description="Low complexity" evidence="1">
    <location>
        <begin position="212"/>
        <end position="226"/>
    </location>
</feature>
<reference evidence="2 3" key="1">
    <citation type="submission" date="2016-03" db="EMBL/GenBank/DDBJ databases">
        <authorList>
            <person name="Ploux O."/>
        </authorList>
    </citation>
    <scope>NUCLEOTIDE SEQUENCE [LARGE SCALE GENOMIC DNA]</scope>
    <source>
        <strain evidence="2 3">URUG2</strain>
    </source>
</reference>
<dbReference type="AlphaFoldDB" id="A0A2D3VIS6"/>
<keyword evidence="3" id="KW-1185">Reference proteome</keyword>
<dbReference type="EMBL" id="FJUY01000020">
    <property type="protein sequence ID" value="CZT24221.1"/>
    <property type="molecule type" value="Genomic_DNA"/>
</dbReference>
<protein>
    <submittedName>
        <fullName evidence="2">Uncharacterized protein</fullName>
    </submittedName>
</protein>
<evidence type="ECO:0000256" key="1">
    <source>
        <dbReference type="SAM" id="MobiDB-lite"/>
    </source>
</evidence>
<name>A0A2D3VIS6_9PEZI</name>
<evidence type="ECO:0000313" key="2">
    <source>
        <dbReference type="EMBL" id="CZT24221.1"/>
    </source>
</evidence>
<feature type="compositionally biased region" description="Basic and acidic residues" evidence="1">
    <location>
        <begin position="238"/>
        <end position="279"/>
    </location>
</feature>
<dbReference type="RefSeq" id="XP_023630945.1">
    <property type="nucleotide sequence ID" value="XM_023775177.1"/>
</dbReference>
<feature type="region of interest" description="Disordered" evidence="1">
    <location>
        <begin position="1"/>
        <end position="30"/>
    </location>
</feature>
<sequence length="279" mass="29578">MSAAPNPNQGGAAAGGSGGAGGAGGGGGGGGAGGYGWREPGAPARLYLQPDQNYFPGARINFSYTEDPGTTPSISINFTATMPPYHGAAPLSGRLQSTAALIRSYFLRPFENPTYPHVRLLESASGYGYQEYPPRPIPLLTEGGVVFSRHAVICPRHELWDYWMDDRLFNQAQWRSIASHNQTLATANPFVLKFPARLGTSPMVRVAANSQAPTTTGAAPIAPMIPSTTGADGGKSTQSDEDKDKENTPKTEEEQEEAGHGGTDKEPNIKKELKEDSDE</sequence>